<reference evidence="1" key="1">
    <citation type="submission" date="2021-02" db="EMBL/GenBank/DDBJ databases">
        <authorList>
            <person name="Nowell W R."/>
        </authorList>
    </citation>
    <scope>NUCLEOTIDE SEQUENCE</scope>
</reference>
<accession>A0A815Q8V3</accession>
<dbReference type="AlphaFoldDB" id="A0A815Q8V3"/>
<dbReference type="EMBL" id="CAJNOJ010000468">
    <property type="protein sequence ID" value="CAF1459116.1"/>
    <property type="molecule type" value="Genomic_DNA"/>
</dbReference>
<organism evidence="1 4">
    <name type="scientific">Adineta ricciae</name>
    <name type="common">Rotifer</name>
    <dbReference type="NCBI Taxonomy" id="249248"/>
    <lineage>
        <taxon>Eukaryota</taxon>
        <taxon>Metazoa</taxon>
        <taxon>Spiralia</taxon>
        <taxon>Gnathifera</taxon>
        <taxon>Rotifera</taxon>
        <taxon>Eurotatoria</taxon>
        <taxon>Bdelloidea</taxon>
        <taxon>Adinetida</taxon>
        <taxon>Adinetidae</taxon>
        <taxon>Adineta</taxon>
    </lineage>
</organism>
<comment type="caution">
    <text evidence="1">The sequence shown here is derived from an EMBL/GenBank/DDBJ whole genome shotgun (WGS) entry which is preliminary data.</text>
</comment>
<gene>
    <name evidence="1" type="ORF">EDS130_LOCUS40032</name>
    <name evidence="2" type="ORF">XAT740_LOCUS38035</name>
</gene>
<evidence type="ECO:0000313" key="4">
    <source>
        <dbReference type="Proteomes" id="UP000663852"/>
    </source>
</evidence>
<name>A0A815Q8V3_ADIRI</name>
<keyword evidence="3" id="KW-1185">Reference proteome</keyword>
<proteinExistence type="predicted"/>
<evidence type="ECO:0000313" key="3">
    <source>
        <dbReference type="Proteomes" id="UP000663828"/>
    </source>
</evidence>
<evidence type="ECO:0000313" key="1">
    <source>
        <dbReference type="EMBL" id="CAF1459116.1"/>
    </source>
</evidence>
<dbReference type="OrthoDB" id="10050828at2759"/>
<dbReference type="EMBL" id="CAJNOR010004062">
    <property type="protein sequence ID" value="CAF1471967.1"/>
    <property type="molecule type" value="Genomic_DNA"/>
</dbReference>
<sequence length="268" mass="30609">MNNMLVAMDLSPIPSQTRQNLENCSGSSLRRMASKLNNAVAVFTDKMAQTIAPGQHEKLVKISERSLRSKSTRDSDQIMNDEIVQNLKQLYDVYVKERMPFVEQVRLLSLLPRSWKYEMVTNNFGASQHAIKTAHKMFDGQTYILENGTKPCIRQRADPETIKHFVSWLVESNTLVSGSYGLTVLRMDNGEKQEVPQQILQLQKSHAIFYYKKYCDETDYESLSTSKLYDILNSIKPSQQKAVAGLDEFVVEGVESWRTLSDLLNSDL</sequence>
<evidence type="ECO:0000313" key="2">
    <source>
        <dbReference type="EMBL" id="CAF1471967.1"/>
    </source>
</evidence>
<dbReference type="Proteomes" id="UP000663828">
    <property type="component" value="Unassembled WGS sequence"/>
</dbReference>
<protein>
    <submittedName>
        <fullName evidence="1">Uncharacterized protein</fullName>
    </submittedName>
</protein>
<dbReference type="Proteomes" id="UP000663852">
    <property type="component" value="Unassembled WGS sequence"/>
</dbReference>